<accession>A0A6J5RCT4</accession>
<name>A0A6J5RCT4_9CAUD</name>
<gene>
    <name evidence="1" type="ORF">UFOVP1202_43</name>
</gene>
<evidence type="ECO:0000313" key="1">
    <source>
        <dbReference type="EMBL" id="CAB4190295.1"/>
    </source>
</evidence>
<organism evidence="1">
    <name type="scientific">uncultured Caudovirales phage</name>
    <dbReference type="NCBI Taxonomy" id="2100421"/>
    <lineage>
        <taxon>Viruses</taxon>
        <taxon>Duplodnaviria</taxon>
        <taxon>Heunggongvirae</taxon>
        <taxon>Uroviricota</taxon>
        <taxon>Caudoviricetes</taxon>
        <taxon>Peduoviridae</taxon>
        <taxon>Maltschvirus</taxon>
        <taxon>Maltschvirus maltsch</taxon>
    </lineage>
</organism>
<dbReference type="EMBL" id="LR797147">
    <property type="protein sequence ID" value="CAB4190295.1"/>
    <property type="molecule type" value="Genomic_DNA"/>
</dbReference>
<reference evidence="1" key="1">
    <citation type="submission" date="2020-05" db="EMBL/GenBank/DDBJ databases">
        <authorList>
            <person name="Chiriac C."/>
            <person name="Salcher M."/>
            <person name="Ghai R."/>
            <person name="Kavagutti S V."/>
        </authorList>
    </citation>
    <scope>NUCLEOTIDE SEQUENCE</scope>
</reference>
<sequence length="62" mass="7123">MIAITKDQAHDMLRIIESSIEMDQFSEIDLKDIDQLERFLARAKLHQSLTNALYQMSRGATA</sequence>
<proteinExistence type="predicted"/>
<protein>
    <submittedName>
        <fullName evidence="1">Uncharacterized protein</fullName>
    </submittedName>
</protein>